<reference evidence="4" key="1">
    <citation type="journal article" date="2019" name="Int. J. Syst. Evol. Microbiol.">
        <title>The Global Catalogue of Microorganisms (GCM) 10K type strain sequencing project: providing services to taxonomists for standard genome sequencing and annotation.</title>
        <authorList>
            <consortium name="The Broad Institute Genomics Platform"/>
            <consortium name="The Broad Institute Genome Sequencing Center for Infectious Disease"/>
            <person name="Wu L."/>
            <person name="Ma J."/>
        </authorList>
    </citation>
    <scope>NUCLEOTIDE SEQUENCE [LARGE SCALE GENOMIC DNA]</scope>
    <source>
        <strain evidence="4">KACC 11904</strain>
    </source>
</reference>
<dbReference type="PROSITE" id="PS51898">
    <property type="entry name" value="TYR_RECOMBINASE"/>
    <property type="match status" value="1"/>
</dbReference>
<keyword evidence="1" id="KW-0233">DNA recombination</keyword>
<feature type="domain" description="Tyr recombinase" evidence="2">
    <location>
        <begin position="52"/>
        <end position="160"/>
    </location>
</feature>
<evidence type="ECO:0000256" key="1">
    <source>
        <dbReference type="ARBA" id="ARBA00023172"/>
    </source>
</evidence>
<dbReference type="InterPro" id="IPR002104">
    <property type="entry name" value="Integrase_catalytic"/>
</dbReference>
<dbReference type="RefSeq" id="WP_270884650.1">
    <property type="nucleotide sequence ID" value="NZ_JAQFVF010000075.1"/>
</dbReference>
<dbReference type="SUPFAM" id="SSF56349">
    <property type="entry name" value="DNA breaking-rejoining enzymes"/>
    <property type="match status" value="1"/>
</dbReference>
<dbReference type="Gene3D" id="1.10.443.10">
    <property type="entry name" value="Intergrase catalytic core"/>
    <property type="match status" value="1"/>
</dbReference>
<comment type="caution">
    <text evidence="3">The sequence shown here is derived from an EMBL/GenBank/DDBJ whole genome shotgun (WGS) entry which is preliminary data.</text>
</comment>
<dbReference type="Proteomes" id="UP001596044">
    <property type="component" value="Unassembled WGS sequence"/>
</dbReference>
<dbReference type="Pfam" id="PF00589">
    <property type="entry name" value="Phage_integrase"/>
    <property type="match status" value="1"/>
</dbReference>
<gene>
    <name evidence="3" type="ORF">ACFPOG_12160</name>
</gene>
<evidence type="ECO:0000313" key="3">
    <source>
        <dbReference type="EMBL" id="MFC5449022.1"/>
    </source>
</evidence>
<accession>A0ABW0K7Q0</accession>
<evidence type="ECO:0000313" key="4">
    <source>
        <dbReference type="Proteomes" id="UP001596044"/>
    </source>
</evidence>
<evidence type="ECO:0000259" key="2">
    <source>
        <dbReference type="PROSITE" id="PS51898"/>
    </source>
</evidence>
<organism evidence="3 4">
    <name type="scientific">Paenibacillus aestuarii</name>
    <dbReference type="NCBI Taxonomy" id="516965"/>
    <lineage>
        <taxon>Bacteria</taxon>
        <taxon>Bacillati</taxon>
        <taxon>Bacillota</taxon>
        <taxon>Bacilli</taxon>
        <taxon>Bacillales</taxon>
        <taxon>Paenibacillaceae</taxon>
        <taxon>Paenibacillus</taxon>
    </lineage>
</organism>
<sequence length="160" mass="18602">MNRKLSSLKSLFNYLQNKAEDNERRPLLQRNVMAKIDLNQVSQDIETRAAIIEHKILSTAEQIEDFRNFVASGFAKVPNLLNKQLSWYEDNRERDLAIVSLILSSGLRVSEFISLTIDAIDWEKRRILIKRKGNKELSLPFSERAKLDLRELFRGSSIKI</sequence>
<keyword evidence="4" id="KW-1185">Reference proteome</keyword>
<protein>
    <submittedName>
        <fullName evidence="3">Tyrosine-type recombinase/integrase</fullName>
    </submittedName>
</protein>
<dbReference type="EMBL" id="JBHSMJ010000014">
    <property type="protein sequence ID" value="MFC5449022.1"/>
    <property type="molecule type" value="Genomic_DNA"/>
</dbReference>
<name>A0ABW0K7Q0_9BACL</name>
<dbReference type="InterPro" id="IPR013762">
    <property type="entry name" value="Integrase-like_cat_sf"/>
</dbReference>
<dbReference type="InterPro" id="IPR011010">
    <property type="entry name" value="DNA_brk_join_enz"/>
</dbReference>
<proteinExistence type="predicted"/>